<evidence type="ECO:0000313" key="2">
    <source>
        <dbReference type="EMBL" id="CAF0874284.1"/>
    </source>
</evidence>
<feature type="transmembrane region" description="Helical" evidence="1">
    <location>
        <begin position="110"/>
        <end position="133"/>
    </location>
</feature>
<gene>
    <name evidence="2" type="ORF">GPM918_LOCUS7265</name>
    <name evidence="3" type="ORF">SRO942_LOCUS7265</name>
</gene>
<keyword evidence="1" id="KW-0812">Transmembrane</keyword>
<organism evidence="2 4">
    <name type="scientific">Didymodactylos carnosus</name>
    <dbReference type="NCBI Taxonomy" id="1234261"/>
    <lineage>
        <taxon>Eukaryota</taxon>
        <taxon>Metazoa</taxon>
        <taxon>Spiralia</taxon>
        <taxon>Gnathifera</taxon>
        <taxon>Rotifera</taxon>
        <taxon>Eurotatoria</taxon>
        <taxon>Bdelloidea</taxon>
        <taxon>Philodinida</taxon>
        <taxon>Philodinidae</taxon>
        <taxon>Didymodactylos</taxon>
    </lineage>
</organism>
<dbReference type="AlphaFoldDB" id="A0A813Y2G4"/>
<proteinExistence type="predicted"/>
<dbReference type="Proteomes" id="UP000663829">
    <property type="component" value="Unassembled WGS sequence"/>
</dbReference>
<dbReference type="EMBL" id="CAJNOQ010001176">
    <property type="protein sequence ID" value="CAF0874284.1"/>
    <property type="molecule type" value="Genomic_DNA"/>
</dbReference>
<comment type="caution">
    <text evidence="2">The sequence shown here is derived from an EMBL/GenBank/DDBJ whole genome shotgun (WGS) entry which is preliminary data.</text>
</comment>
<dbReference type="EMBL" id="CAJOBC010001176">
    <property type="protein sequence ID" value="CAF3661344.1"/>
    <property type="molecule type" value="Genomic_DNA"/>
</dbReference>
<reference evidence="2" key="1">
    <citation type="submission" date="2021-02" db="EMBL/GenBank/DDBJ databases">
        <authorList>
            <person name="Nowell W R."/>
        </authorList>
    </citation>
    <scope>NUCLEOTIDE SEQUENCE</scope>
</reference>
<name>A0A813Y2G4_9BILA</name>
<dbReference type="Proteomes" id="UP000681722">
    <property type="component" value="Unassembled WGS sequence"/>
</dbReference>
<evidence type="ECO:0000256" key="1">
    <source>
        <dbReference type="SAM" id="Phobius"/>
    </source>
</evidence>
<sequence length="235" mass="25424">MLRPDEALNDMGTDFESLMDHLDRVKNRHAKVCTGLEEQARCAKKAKERNDERAKQAEELKVHAKISAVLSIPGVSLLGAPVATAMICANGSSDEEQGTGAKILKGAGGALLGVGLGVVLTAISPFLLGYSAICGAKMAVLSKSWSRTFKDIEGQIGQVQDLIEESSERLNDIKSSLTDLKLEISKCNPLVRPEKVLSDFENILNSSIDLQLACDNYENNLKSKQLKQIVGMIKK</sequence>
<keyword evidence="1" id="KW-1133">Transmembrane helix</keyword>
<keyword evidence="4" id="KW-1185">Reference proteome</keyword>
<evidence type="ECO:0000313" key="3">
    <source>
        <dbReference type="EMBL" id="CAF3661344.1"/>
    </source>
</evidence>
<keyword evidence="1" id="KW-0472">Membrane</keyword>
<evidence type="ECO:0000313" key="4">
    <source>
        <dbReference type="Proteomes" id="UP000663829"/>
    </source>
</evidence>
<accession>A0A813Y2G4</accession>
<protein>
    <submittedName>
        <fullName evidence="2">Uncharacterized protein</fullName>
    </submittedName>
</protein>